<evidence type="ECO:0000313" key="1">
    <source>
        <dbReference type="EMBL" id="MPL97231.1"/>
    </source>
</evidence>
<organism evidence="1">
    <name type="scientific">bioreactor metagenome</name>
    <dbReference type="NCBI Taxonomy" id="1076179"/>
    <lineage>
        <taxon>unclassified sequences</taxon>
        <taxon>metagenomes</taxon>
        <taxon>ecological metagenomes</taxon>
    </lineage>
</organism>
<sequence>MKSRGLRNNNPLNIRHNADNFKGEIKGRDKSFKTFSSMPYGYRAAFVTLATYLSRGWNSIETIISKWAPPAENDTENYISSVERWSGVSRNKELTAADGADFILIVAAMSFVENGRNANISAVQAGFNLQTKIKIQ</sequence>
<accession>A0A644W0L0</accession>
<protein>
    <recommendedName>
        <fullName evidence="2">Structural protein P5</fullName>
    </recommendedName>
</protein>
<name>A0A644W0L0_9ZZZZ</name>
<comment type="caution">
    <text evidence="1">The sequence shown here is derived from an EMBL/GenBank/DDBJ whole genome shotgun (WGS) entry which is preliminary data.</text>
</comment>
<reference evidence="1" key="1">
    <citation type="submission" date="2019-08" db="EMBL/GenBank/DDBJ databases">
        <authorList>
            <person name="Kucharzyk K."/>
            <person name="Murdoch R.W."/>
            <person name="Higgins S."/>
            <person name="Loffler F."/>
        </authorList>
    </citation>
    <scope>NUCLEOTIDE SEQUENCE</scope>
</reference>
<evidence type="ECO:0008006" key="2">
    <source>
        <dbReference type="Google" id="ProtNLM"/>
    </source>
</evidence>
<dbReference type="AlphaFoldDB" id="A0A644W0L0"/>
<dbReference type="EMBL" id="VSSQ01000546">
    <property type="protein sequence ID" value="MPL97231.1"/>
    <property type="molecule type" value="Genomic_DNA"/>
</dbReference>
<gene>
    <name evidence="1" type="ORF">SDC9_43419</name>
</gene>
<proteinExistence type="predicted"/>